<dbReference type="GO" id="GO:0000272">
    <property type="term" value="P:polysaccharide catabolic process"/>
    <property type="evidence" value="ECO:0007669"/>
    <property type="project" value="UniProtKB-KW"/>
</dbReference>
<evidence type="ECO:0000256" key="1">
    <source>
        <dbReference type="ARBA" id="ARBA00000822"/>
    </source>
</evidence>
<reference evidence="8 9" key="1">
    <citation type="submission" date="2019-04" db="EMBL/GenBank/DDBJ databases">
        <title>Friends and foes A comparative genomics studyof 23 Aspergillus species from section Flavi.</title>
        <authorList>
            <consortium name="DOE Joint Genome Institute"/>
            <person name="Kjaerbolling I."/>
            <person name="Vesth T."/>
            <person name="Frisvad J.C."/>
            <person name="Nybo J.L."/>
            <person name="Theobald S."/>
            <person name="Kildgaard S."/>
            <person name="Isbrandt T."/>
            <person name="Kuo A."/>
            <person name="Sato A."/>
            <person name="Lyhne E.K."/>
            <person name="Kogle M.E."/>
            <person name="Wiebenga A."/>
            <person name="Kun R.S."/>
            <person name="Lubbers R.J."/>
            <person name="Makela M.R."/>
            <person name="Barry K."/>
            <person name="Chovatia M."/>
            <person name="Clum A."/>
            <person name="Daum C."/>
            <person name="Haridas S."/>
            <person name="He G."/>
            <person name="LaButti K."/>
            <person name="Lipzen A."/>
            <person name="Mondo S."/>
            <person name="Riley R."/>
            <person name="Salamov A."/>
            <person name="Simmons B.A."/>
            <person name="Magnuson J.K."/>
            <person name="Henrissat B."/>
            <person name="Mortensen U.H."/>
            <person name="Larsen T.O."/>
            <person name="Devries R.P."/>
            <person name="Grigoriev I.V."/>
            <person name="Machida M."/>
            <person name="Baker S.E."/>
            <person name="Andersen M.R."/>
        </authorList>
    </citation>
    <scope>NUCLEOTIDE SEQUENCE [LARGE SCALE GENOMIC DNA]</scope>
    <source>
        <strain evidence="8 9">IBT 29228</strain>
    </source>
</reference>
<gene>
    <name evidence="8" type="ORF">BDV26DRAFT_288283</name>
</gene>
<dbReference type="Gene3D" id="3.20.20.80">
    <property type="entry name" value="Glycosidases"/>
    <property type="match status" value="1"/>
</dbReference>
<dbReference type="Proteomes" id="UP000326198">
    <property type="component" value="Unassembled WGS sequence"/>
</dbReference>
<keyword evidence="5" id="KW-0326">Glycosidase</keyword>
<dbReference type="GO" id="GO:0008843">
    <property type="term" value="F:endochitinase activity"/>
    <property type="evidence" value="ECO:0007669"/>
    <property type="project" value="UniProtKB-EC"/>
</dbReference>
<dbReference type="InterPro" id="IPR017853">
    <property type="entry name" value="GH"/>
</dbReference>
<evidence type="ECO:0000256" key="3">
    <source>
        <dbReference type="ARBA" id="ARBA00023024"/>
    </source>
</evidence>
<dbReference type="InterPro" id="IPR001223">
    <property type="entry name" value="Glyco_hydro18_cat"/>
</dbReference>
<name>A0A5N7BLR3_9EURO</name>
<dbReference type="PROSITE" id="PS01095">
    <property type="entry name" value="GH18_1"/>
    <property type="match status" value="1"/>
</dbReference>
<accession>A0A5N7BLR3</accession>
<dbReference type="EMBL" id="ML736160">
    <property type="protein sequence ID" value="KAE8382725.1"/>
    <property type="molecule type" value="Genomic_DNA"/>
</dbReference>
<keyword evidence="9" id="KW-1185">Reference proteome</keyword>
<feature type="domain" description="GH18" evidence="7">
    <location>
        <begin position="1"/>
        <end position="132"/>
    </location>
</feature>
<evidence type="ECO:0000256" key="5">
    <source>
        <dbReference type="ARBA" id="ARBA00023295"/>
    </source>
</evidence>
<keyword evidence="4" id="KW-0119">Carbohydrate metabolism</keyword>
<dbReference type="SUPFAM" id="SSF51445">
    <property type="entry name" value="(Trans)glycosidases"/>
    <property type="match status" value="1"/>
</dbReference>
<organism evidence="8 9">
    <name type="scientific">Aspergillus bertholletiae</name>
    <dbReference type="NCBI Taxonomy" id="1226010"/>
    <lineage>
        <taxon>Eukaryota</taxon>
        <taxon>Fungi</taxon>
        <taxon>Dikarya</taxon>
        <taxon>Ascomycota</taxon>
        <taxon>Pezizomycotina</taxon>
        <taxon>Eurotiomycetes</taxon>
        <taxon>Eurotiomycetidae</taxon>
        <taxon>Eurotiales</taxon>
        <taxon>Aspergillaceae</taxon>
        <taxon>Aspergillus</taxon>
        <taxon>Aspergillus subgen. Circumdati</taxon>
    </lineage>
</organism>
<proteinExistence type="predicted"/>
<evidence type="ECO:0000313" key="9">
    <source>
        <dbReference type="Proteomes" id="UP000326198"/>
    </source>
</evidence>
<dbReference type="OrthoDB" id="3012298at2759"/>
<keyword evidence="3" id="KW-0146">Chitin degradation</keyword>
<comment type="catalytic activity">
    <reaction evidence="1">
        <text>Random endo-hydrolysis of N-acetyl-beta-D-glucosaminide (1-&gt;4)-beta-linkages in chitin and chitodextrins.</text>
        <dbReference type="EC" id="3.2.1.14"/>
    </reaction>
</comment>
<evidence type="ECO:0000313" key="8">
    <source>
        <dbReference type="EMBL" id="KAE8382725.1"/>
    </source>
</evidence>
<dbReference type="PROSITE" id="PS51910">
    <property type="entry name" value="GH18_2"/>
    <property type="match status" value="1"/>
</dbReference>
<dbReference type="InterPro" id="IPR001579">
    <property type="entry name" value="Glyco_hydro_18_chit_AS"/>
</dbReference>
<evidence type="ECO:0000259" key="7">
    <source>
        <dbReference type="PROSITE" id="PS51910"/>
    </source>
</evidence>
<evidence type="ECO:0000256" key="4">
    <source>
        <dbReference type="ARBA" id="ARBA00023277"/>
    </source>
</evidence>
<sequence>MAMLGGSQSGGFHVLDRDSTFEEAYMTLWKMLTTYRFDGIDLNIEEPMLQRDINRLIDRLRADFGQAFIITLSPVARALQGKPHLSGFSYLLLERERGNKINFYNAQFYNSWGTLDTPNDYDEIVAAGFGRS</sequence>
<evidence type="ECO:0000256" key="6">
    <source>
        <dbReference type="ARBA" id="ARBA00023326"/>
    </source>
</evidence>
<dbReference type="GO" id="GO:0006032">
    <property type="term" value="P:chitin catabolic process"/>
    <property type="evidence" value="ECO:0007669"/>
    <property type="project" value="UniProtKB-KW"/>
</dbReference>
<keyword evidence="2 8" id="KW-0378">Hydrolase</keyword>
<evidence type="ECO:0000256" key="2">
    <source>
        <dbReference type="ARBA" id="ARBA00022801"/>
    </source>
</evidence>
<dbReference type="AlphaFoldDB" id="A0A5N7BLR3"/>
<protein>
    <submittedName>
        <fullName evidence="8">Glycoside hydrolase superfamily</fullName>
    </submittedName>
</protein>
<keyword evidence="6" id="KW-0624">Polysaccharide degradation</keyword>